<keyword evidence="2" id="KW-1185">Reference proteome</keyword>
<reference evidence="3" key="1">
    <citation type="submission" date="2017-02" db="UniProtKB">
        <authorList>
            <consortium name="WormBaseParasite"/>
        </authorList>
    </citation>
    <scope>IDENTIFICATION</scope>
</reference>
<protein>
    <submittedName>
        <fullName evidence="3">Translocon at the inner envelope membrane of chloroplasts 214</fullName>
    </submittedName>
</protein>
<dbReference type="Proteomes" id="UP000046392">
    <property type="component" value="Unplaced"/>
</dbReference>
<accession>A0A0N5B5V7</accession>
<evidence type="ECO:0000256" key="1">
    <source>
        <dbReference type="SAM" id="MobiDB-lite"/>
    </source>
</evidence>
<organism evidence="2 3">
    <name type="scientific">Strongyloides papillosus</name>
    <name type="common">Intestinal threadworm</name>
    <dbReference type="NCBI Taxonomy" id="174720"/>
    <lineage>
        <taxon>Eukaryota</taxon>
        <taxon>Metazoa</taxon>
        <taxon>Ecdysozoa</taxon>
        <taxon>Nematoda</taxon>
        <taxon>Chromadorea</taxon>
        <taxon>Rhabditida</taxon>
        <taxon>Tylenchina</taxon>
        <taxon>Panagrolaimomorpha</taxon>
        <taxon>Strongyloidoidea</taxon>
        <taxon>Strongyloididae</taxon>
        <taxon>Strongyloides</taxon>
    </lineage>
</organism>
<feature type="compositionally biased region" description="Basic residues" evidence="1">
    <location>
        <begin position="204"/>
        <end position="217"/>
    </location>
</feature>
<dbReference type="STRING" id="174720.A0A0N5B5V7"/>
<dbReference type="AlphaFoldDB" id="A0A0N5B5V7"/>
<evidence type="ECO:0000313" key="3">
    <source>
        <dbReference type="WBParaSite" id="SPAL_0000145000.1"/>
    </source>
</evidence>
<dbReference type="GO" id="GO:0003677">
    <property type="term" value="F:DNA binding"/>
    <property type="evidence" value="ECO:0007669"/>
    <property type="project" value="InterPro"/>
</dbReference>
<name>A0A0N5B5V7_STREA</name>
<sequence>FTQYVHNFSHMTNQEGKPKEYILSTVDRYINEDYTNNNISGRRDLLHFIKNKFRENDNSTTENDNEFTYIPNNTIVFKKIQTAHKNDQQYDGPFRISEHLHGDTYLLHRITKSGRPTGQPIKSNARFLKLAPAIIQNNPNALELMTNISNPPIDEEHAPDITTENIIEPEKKKRGRPRKLPIPTEQKSHTNAPEAETHNQQPTLRKRGRPRKNNTKN</sequence>
<dbReference type="InterPro" id="IPR017956">
    <property type="entry name" value="AT_hook_DNA-bd_motif"/>
</dbReference>
<dbReference type="PRINTS" id="PR00929">
    <property type="entry name" value="ATHOOK"/>
</dbReference>
<dbReference type="WBParaSite" id="SPAL_0000145000.1">
    <property type="protein sequence ID" value="SPAL_0000145000.1"/>
    <property type="gene ID" value="SPAL_0000145000"/>
</dbReference>
<evidence type="ECO:0000313" key="2">
    <source>
        <dbReference type="Proteomes" id="UP000046392"/>
    </source>
</evidence>
<proteinExistence type="predicted"/>
<feature type="region of interest" description="Disordered" evidence="1">
    <location>
        <begin position="146"/>
        <end position="217"/>
    </location>
</feature>